<dbReference type="PANTHER" id="PTHR40516">
    <property type="entry name" value="ANTITOXIN CHPS-RELATED"/>
    <property type="match status" value="1"/>
</dbReference>
<dbReference type="Pfam" id="PF04014">
    <property type="entry name" value="MazE_antitoxin"/>
    <property type="match status" value="1"/>
</dbReference>
<protein>
    <submittedName>
        <fullName evidence="2">MazF family transcriptional regulator</fullName>
    </submittedName>
</protein>
<organism evidence="2 3">
    <name type="scientific">Cupriavidus necator</name>
    <name type="common">Alcaligenes eutrophus</name>
    <name type="synonym">Ralstonia eutropha</name>
    <dbReference type="NCBI Taxonomy" id="106590"/>
    <lineage>
        <taxon>Bacteria</taxon>
        <taxon>Pseudomonadati</taxon>
        <taxon>Pseudomonadota</taxon>
        <taxon>Betaproteobacteria</taxon>
        <taxon>Burkholderiales</taxon>
        <taxon>Burkholderiaceae</taxon>
        <taxon>Cupriavidus</taxon>
    </lineage>
</organism>
<dbReference type="AlphaFoldDB" id="A0A1U9UW77"/>
<evidence type="ECO:0000259" key="1">
    <source>
        <dbReference type="SMART" id="SM00966"/>
    </source>
</evidence>
<dbReference type="KEGG" id="cuh:BJN34_21235"/>
<dbReference type="RefSeq" id="WP_078198863.1">
    <property type="nucleotide sequence ID" value="NZ_CP017758.1"/>
</dbReference>
<dbReference type="SUPFAM" id="SSF89447">
    <property type="entry name" value="AbrB/MazE/MraZ-like"/>
    <property type="match status" value="1"/>
</dbReference>
<dbReference type="EMBL" id="CP017758">
    <property type="protein sequence ID" value="AQV96395.1"/>
    <property type="molecule type" value="Genomic_DNA"/>
</dbReference>
<name>A0A1U9UW77_CUPNE</name>
<accession>A0A1U9UW77</accession>
<feature type="domain" description="SpoVT-AbrB" evidence="1">
    <location>
        <begin position="6"/>
        <end position="50"/>
    </location>
</feature>
<dbReference type="PANTHER" id="PTHR40516:SF1">
    <property type="entry name" value="ANTITOXIN CHPS-RELATED"/>
    <property type="match status" value="1"/>
</dbReference>
<sequence>MKLQIERWGHSLGVRIPADYVRYLGLKEGDQVQVNLTVDGGISIRAAEWSRNAFAQELASMREAMPMTRSVLEELRHGGRY</sequence>
<dbReference type="InterPro" id="IPR037914">
    <property type="entry name" value="SpoVT-AbrB_sf"/>
</dbReference>
<dbReference type="InterPro" id="IPR039052">
    <property type="entry name" value="Antitox_PemI-like"/>
</dbReference>
<evidence type="ECO:0000313" key="3">
    <source>
        <dbReference type="Proteomes" id="UP000189627"/>
    </source>
</evidence>
<dbReference type="Gene3D" id="2.10.260.10">
    <property type="match status" value="1"/>
</dbReference>
<dbReference type="SMART" id="SM00966">
    <property type="entry name" value="SpoVT_AbrB"/>
    <property type="match status" value="1"/>
</dbReference>
<dbReference type="GO" id="GO:0097351">
    <property type="term" value="F:toxin sequestering activity"/>
    <property type="evidence" value="ECO:0007669"/>
    <property type="project" value="InterPro"/>
</dbReference>
<dbReference type="OrthoDB" id="9795766at2"/>
<gene>
    <name evidence="2" type="ORF">BJN34_21235</name>
</gene>
<evidence type="ECO:0000313" key="2">
    <source>
        <dbReference type="EMBL" id="AQV96395.1"/>
    </source>
</evidence>
<dbReference type="GO" id="GO:0003677">
    <property type="term" value="F:DNA binding"/>
    <property type="evidence" value="ECO:0007669"/>
    <property type="project" value="InterPro"/>
</dbReference>
<dbReference type="Proteomes" id="UP000189627">
    <property type="component" value="Chromosome 2"/>
</dbReference>
<reference evidence="3" key="1">
    <citation type="submission" date="2017-02" db="EMBL/GenBank/DDBJ databases">
        <title>Complete genome sequence of Cupriavidus necator strain NH9, a 3-chlorobenzoate degrader.</title>
        <authorList>
            <person name="Moriuchi R."/>
            <person name="Dohra H."/>
            <person name="Ogawa N."/>
        </authorList>
    </citation>
    <scope>NUCLEOTIDE SEQUENCE [LARGE SCALE GENOMIC DNA]</scope>
    <source>
        <strain evidence="3">NH9</strain>
    </source>
</reference>
<proteinExistence type="predicted"/>
<dbReference type="InterPro" id="IPR007159">
    <property type="entry name" value="SpoVT-AbrB_dom"/>
</dbReference>